<feature type="chain" id="PRO_5002979895" evidence="2">
    <location>
        <begin position="30"/>
        <end position="48"/>
    </location>
</feature>
<keyword evidence="2" id="KW-0732">Signal</keyword>
<dbReference type="PROSITE" id="PS51318">
    <property type="entry name" value="TAT"/>
    <property type="match status" value="1"/>
</dbReference>
<dbReference type="KEGG" id="afo:Afer_0060"/>
<evidence type="ECO:0000313" key="4">
    <source>
        <dbReference type="Proteomes" id="UP000000771"/>
    </source>
</evidence>
<organism evidence="3 4">
    <name type="scientific">Acidimicrobium ferrooxidans (strain DSM 10331 / JCM 15462 / NBRC 103882 / ICP)</name>
    <dbReference type="NCBI Taxonomy" id="525909"/>
    <lineage>
        <taxon>Bacteria</taxon>
        <taxon>Bacillati</taxon>
        <taxon>Actinomycetota</taxon>
        <taxon>Acidimicrobiia</taxon>
        <taxon>Acidimicrobiales</taxon>
        <taxon>Acidimicrobiaceae</taxon>
        <taxon>Acidimicrobium</taxon>
    </lineage>
</organism>
<sequence>MGRVARRRMRNGAVAFAAALATGAGIATAAASTPPPSNAVRAGQGVNE</sequence>
<keyword evidence="4" id="KW-1185">Reference proteome</keyword>
<gene>
    <name evidence="3" type="ordered locus">Afer_0060</name>
</gene>
<dbReference type="AlphaFoldDB" id="C7M1I2"/>
<feature type="signal peptide" evidence="2">
    <location>
        <begin position="1"/>
        <end position="29"/>
    </location>
</feature>
<dbReference type="RefSeq" id="WP_012784150.1">
    <property type="nucleotide sequence ID" value="NC_013124.1"/>
</dbReference>
<evidence type="ECO:0000313" key="3">
    <source>
        <dbReference type="EMBL" id="ACU53031.1"/>
    </source>
</evidence>
<proteinExistence type="predicted"/>
<reference evidence="3 4" key="1">
    <citation type="journal article" date="2009" name="Stand. Genomic Sci.">
        <title>Complete genome sequence of Acidimicrobium ferrooxidans type strain (ICP).</title>
        <authorList>
            <person name="Clum A."/>
            <person name="Nolan M."/>
            <person name="Lang E."/>
            <person name="Glavina Del Rio T."/>
            <person name="Tice H."/>
            <person name="Copeland A."/>
            <person name="Cheng J.F."/>
            <person name="Lucas S."/>
            <person name="Chen F."/>
            <person name="Bruce D."/>
            <person name="Goodwin L."/>
            <person name="Pitluck S."/>
            <person name="Ivanova N."/>
            <person name="Mavrommatis K."/>
            <person name="Mikhailova N."/>
            <person name="Pati A."/>
            <person name="Chen A."/>
            <person name="Palaniappan K."/>
            <person name="Goker M."/>
            <person name="Spring S."/>
            <person name="Land M."/>
            <person name="Hauser L."/>
            <person name="Chang Y.J."/>
            <person name="Jeffries C.C."/>
            <person name="Chain P."/>
            <person name="Bristow J."/>
            <person name="Eisen J.A."/>
            <person name="Markowitz V."/>
            <person name="Hugenholtz P."/>
            <person name="Kyrpides N.C."/>
            <person name="Klenk H.P."/>
            <person name="Lapidus A."/>
        </authorList>
    </citation>
    <scope>NUCLEOTIDE SEQUENCE [LARGE SCALE GENOMIC DNA]</scope>
    <source>
        <strain evidence="4">DSM 10331 / JCM 15462 / NBRC 103882 / ICP</strain>
    </source>
</reference>
<dbReference type="InterPro" id="IPR006311">
    <property type="entry name" value="TAT_signal"/>
</dbReference>
<dbReference type="STRING" id="525909.Afer_0060"/>
<accession>C7M1I2</accession>
<dbReference type="HOGENOM" id="CLU_3148323_0_0_11"/>
<feature type="region of interest" description="Disordered" evidence="1">
    <location>
        <begin position="28"/>
        <end position="48"/>
    </location>
</feature>
<evidence type="ECO:0000256" key="1">
    <source>
        <dbReference type="SAM" id="MobiDB-lite"/>
    </source>
</evidence>
<dbReference type="EMBL" id="CP001631">
    <property type="protein sequence ID" value="ACU53031.1"/>
    <property type="molecule type" value="Genomic_DNA"/>
</dbReference>
<dbReference type="Proteomes" id="UP000000771">
    <property type="component" value="Chromosome"/>
</dbReference>
<name>C7M1I2_ACIFD</name>
<evidence type="ECO:0000256" key="2">
    <source>
        <dbReference type="SAM" id="SignalP"/>
    </source>
</evidence>
<protein>
    <submittedName>
        <fullName evidence="3">Uncharacterized protein</fullName>
    </submittedName>
</protein>